<dbReference type="Pfam" id="PF04434">
    <property type="entry name" value="SWIM"/>
    <property type="match status" value="1"/>
</dbReference>
<dbReference type="GO" id="GO:0008270">
    <property type="term" value="F:zinc ion binding"/>
    <property type="evidence" value="ECO:0007669"/>
    <property type="project" value="UniProtKB-KW"/>
</dbReference>
<dbReference type="InterPro" id="IPR006564">
    <property type="entry name" value="Znf_PMZ"/>
</dbReference>
<keyword evidence="8" id="KW-1185">Reference proteome</keyword>
<name>A0A7J6VB34_THATH</name>
<dbReference type="PANTHER" id="PTHR31973">
    <property type="entry name" value="POLYPROTEIN, PUTATIVE-RELATED"/>
    <property type="match status" value="1"/>
</dbReference>
<evidence type="ECO:0000259" key="6">
    <source>
        <dbReference type="PROSITE" id="PS50966"/>
    </source>
</evidence>
<evidence type="ECO:0000256" key="1">
    <source>
        <dbReference type="ARBA" id="ARBA00022723"/>
    </source>
</evidence>
<dbReference type="SMART" id="SM00575">
    <property type="entry name" value="ZnF_PMZ"/>
    <property type="match status" value="1"/>
</dbReference>
<dbReference type="PANTHER" id="PTHR31973:SF187">
    <property type="entry name" value="MUTATOR TRANSPOSASE MUDRA PROTEIN"/>
    <property type="match status" value="1"/>
</dbReference>
<feature type="region of interest" description="Disordered" evidence="5">
    <location>
        <begin position="451"/>
        <end position="470"/>
    </location>
</feature>
<dbReference type="OrthoDB" id="1627963at2759"/>
<keyword evidence="3" id="KW-0862">Zinc</keyword>
<accession>A0A7J6VB34</accession>
<dbReference type="AlphaFoldDB" id="A0A7J6VB34"/>
<dbReference type="InterPro" id="IPR018289">
    <property type="entry name" value="MULE_transposase_dom"/>
</dbReference>
<feature type="domain" description="SWIM-type" evidence="6">
    <location>
        <begin position="365"/>
        <end position="405"/>
    </location>
</feature>
<keyword evidence="1" id="KW-0479">Metal-binding</keyword>
<dbReference type="EMBL" id="JABWDY010034927">
    <property type="protein sequence ID" value="KAF5182296.1"/>
    <property type="molecule type" value="Genomic_DNA"/>
</dbReference>
<evidence type="ECO:0000313" key="8">
    <source>
        <dbReference type="Proteomes" id="UP000554482"/>
    </source>
</evidence>
<dbReference type="Pfam" id="PF10551">
    <property type="entry name" value="MULE"/>
    <property type="match status" value="1"/>
</dbReference>
<protein>
    <submittedName>
        <fullName evidence="7">Mudr family transposase</fullName>
    </submittedName>
</protein>
<sequence>MKKEQDGCKWRIHASPKYGLHNFFVIKKMGPDHSGGGVIDVKNPPMTSKLVKFLIGKELAIKEIHGNDTLSHHQLVWFAETSLKTNPGSRVVLESDPSTHKFERIFIAFEACISGFKYCRPMVALDGTFLKGKFKGCLLSATAKNGNQGIYPLAMAVVLSENEANWRWFLENLKMVVALERKLTFLSDRHCGLLSSIPTVFPDSYHSYCYWHMKNNLSATLTKKNRKRDWIIKLFTKCAYAATHVEFQNCFADMIVAAKNVSVNEFFARAPVEHWANAYFRGSRYGNMCSNIAESFNAMIVEERSLPITSMLDMIRVKLMRMMSKRREKSREWTTILCPKMEKLLKERVQEGRTWRVTKSSDYVFEVHTTESRQVDLQVGRCTCNMWSIEGFPCAHAIRCMAIGNCDVYSFYDPYYHSSTYRDSYAHAIYPIPDSEKPRVEPKDPILLPPDCKRAPGRPAKKRKESRGVVRKKMIKCGTCKNYGHNRRTCSFDK</sequence>
<dbReference type="PROSITE" id="PS50966">
    <property type="entry name" value="ZF_SWIM"/>
    <property type="match status" value="1"/>
</dbReference>
<evidence type="ECO:0000313" key="7">
    <source>
        <dbReference type="EMBL" id="KAF5182296.1"/>
    </source>
</evidence>
<evidence type="ECO:0000256" key="2">
    <source>
        <dbReference type="ARBA" id="ARBA00022771"/>
    </source>
</evidence>
<evidence type="ECO:0000256" key="5">
    <source>
        <dbReference type="SAM" id="MobiDB-lite"/>
    </source>
</evidence>
<dbReference type="Proteomes" id="UP000554482">
    <property type="component" value="Unassembled WGS sequence"/>
</dbReference>
<reference evidence="7 8" key="1">
    <citation type="submission" date="2020-06" db="EMBL/GenBank/DDBJ databases">
        <title>Transcriptomic and genomic resources for Thalictrum thalictroides and T. hernandezii: Facilitating candidate gene discovery in an emerging model plant lineage.</title>
        <authorList>
            <person name="Arias T."/>
            <person name="Riano-Pachon D.M."/>
            <person name="Di Stilio V.S."/>
        </authorList>
    </citation>
    <scope>NUCLEOTIDE SEQUENCE [LARGE SCALE GENOMIC DNA]</scope>
    <source>
        <strain evidence="8">cv. WT478/WT964</strain>
        <tissue evidence="7">Leaves</tissue>
    </source>
</reference>
<evidence type="ECO:0000256" key="4">
    <source>
        <dbReference type="PROSITE-ProRule" id="PRU00325"/>
    </source>
</evidence>
<evidence type="ECO:0000256" key="3">
    <source>
        <dbReference type="ARBA" id="ARBA00022833"/>
    </source>
</evidence>
<dbReference type="InterPro" id="IPR007527">
    <property type="entry name" value="Znf_SWIM"/>
</dbReference>
<gene>
    <name evidence="7" type="ORF">FRX31_028117</name>
</gene>
<keyword evidence="2 4" id="KW-0863">Zinc-finger</keyword>
<proteinExistence type="predicted"/>
<feature type="compositionally biased region" description="Basic residues" evidence="5">
    <location>
        <begin position="455"/>
        <end position="470"/>
    </location>
</feature>
<comment type="caution">
    <text evidence="7">The sequence shown here is derived from an EMBL/GenBank/DDBJ whole genome shotgun (WGS) entry which is preliminary data.</text>
</comment>
<organism evidence="7 8">
    <name type="scientific">Thalictrum thalictroides</name>
    <name type="common">Rue-anemone</name>
    <name type="synonym">Anemone thalictroides</name>
    <dbReference type="NCBI Taxonomy" id="46969"/>
    <lineage>
        <taxon>Eukaryota</taxon>
        <taxon>Viridiplantae</taxon>
        <taxon>Streptophyta</taxon>
        <taxon>Embryophyta</taxon>
        <taxon>Tracheophyta</taxon>
        <taxon>Spermatophyta</taxon>
        <taxon>Magnoliopsida</taxon>
        <taxon>Ranunculales</taxon>
        <taxon>Ranunculaceae</taxon>
        <taxon>Thalictroideae</taxon>
        <taxon>Thalictrum</taxon>
    </lineage>
</organism>